<keyword evidence="1" id="KW-1133">Transmembrane helix</keyword>
<accession>A0A919PS06</accession>
<comment type="caution">
    <text evidence="2">The sequence shown here is derived from an EMBL/GenBank/DDBJ whole genome shotgun (WGS) entry which is preliminary data.</text>
</comment>
<reference evidence="2" key="1">
    <citation type="submission" date="2021-01" db="EMBL/GenBank/DDBJ databases">
        <title>Whole genome shotgun sequence of Dactylosporangium siamense NBRC 106093.</title>
        <authorList>
            <person name="Komaki H."/>
            <person name="Tamura T."/>
        </authorList>
    </citation>
    <scope>NUCLEOTIDE SEQUENCE</scope>
    <source>
        <strain evidence="2">NBRC 106093</strain>
    </source>
</reference>
<organism evidence="2 3">
    <name type="scientific">Dactylosporangium siamense</name>
    <dbReference type="NCBI Taxonomy" id="685454"/>
    <lineage>
        <taxon>Bacteria</taxon>
        <taxon>Bacillati</taxon>
        <taxon>Actinomycetota</taxon>
        <taxon>Actinomycetes</taxon>
        <taxon>Micromonosporales</taxon>
        <taxon>Micromonosporaceae</taxon>
        <taxon>Dactylosporangium</taxon>
    </lineage>
</organism>
<feature type="transmembrane region" description="Helical" evidence="1">
    <location>
        <begin position="44"/>
        <end position="61"/>
    </location>
</feature>
<dbReference type="Proteomes" id="UP000660611">
    <property type="component" value="Unassembled WGS sequence"/>
</dbReference>
<gene>
    <name evidence="2" type="ORF">Dsi01nite_053890</name>
</gene>
<keyword evidence="1" id="KW-0472">Membrane</keyword>
<feature type="transmembrane region" description="Helical" evidence="1">
    <location>
        <begin position="116"/>
        <end position="136"/>
    </location>
</feature>
<feature type="transmembrane region" description="Helical" evidence="1">
    <location>
        <begin position="21"/>
        <end position="38"/>
    </location>
</feature>
<keyword evidence="3" id="KW-1185">Reference proteome</keyword>
<name>A0A919PS06_9ACTN</name>
<feature type="transmembrane region" description="Helical" evidence="1">
    <location>
        <begin position="148"/>
        <end position="168"/>
    </location>
</feature>
<dbReference type="AlphaFoldDB" id="A0A919PS06"/>
<keyword evidence="1" id="KW-0812">Transmembrane</keyword>
<evidence type="ECO:0000313" key="3">
    <source>
        <dbReference type="Proteomes" id="UP000660611"/>
    </source>
</evidence>
<evidence type="ECO:0000313" key="2">
    <source>
        <dbReference type="EMBL" id="GIG47348.1"/>
    </source>
</evidence>
<proteinExistence type="predicted"/>
<dbReference type="EMBL" id="BONQ01000083">
    <property type="protein sequence ID" value="GIG47348.1"/>
    <property type="molecule type" value="Genomic_DNA"/>
</dbReference>
<feature type="transmembrane region" description="Helical" evidence="1">
    <location>
        <begin position="91"/>
        <end position="110"/>
    </location>
</feature>
<sequence length="169" mass="18036">MLIRPRVHRHHFWVTGPDEESTAAGIYGVIIGAAVMASSHAATAAAVIGAVVVALIVYWTAERYSRLVAQRIHAHRRPTAREVRAQLTTGWEIVTASALPVAVLALLRVGGVPLRASVLSALVCSTLLLCLAGWEVGRNGQLTRPERLVSALVAGVFGALMILLKITLH</sequence>
<protein>
    <submittedName>
        <fullName evidence="2">Uncharacterized protein</fullName>
    </submittedName>
</protein>
<evidence type="ECO:0000256" key="1">
    <source>
        <dbReference type="SAM" id="Phobius"/>
    </source>
</evidence>